<proteinExistence type="predicted"/>
<organism evidence="1">
    <name type="scientific">uncultured Caudovirales phage</name>
    <dbReference type="NCBI Taxonomy" id="2100421"/>
    <lineage>
        <taxon>Viruses</taxon>
        <taxon>Duplodnaviria</taxon>
        <taxon>Heunggongvirae</taxon>
        <taxon>Uroviricota</taxon>
        <taxon>Caudoviricetes</taxon>
        <taxon>Peduoviridae</taxon>
        <taxon>Maltschvirus</taxon>
        <taxon>Maltschvirus maltsch</taxon>
    </lineage>
</organism>
<evidence type="ECO:0000313" key="1">
    <source>
        <dbReference type="EMBL" id="CAB5226014.1"/>
    </source>
</evidence>
<dbReference type="EMBL" id="LR798352">
    <property type="protein sequence ID" value="CAB5226014.1"/>
    <property type="molecule type" value="Genomic_DNA"/>
</dbReference>
<gene>
    <name evidence="1" type="ORF">UFOVP753_30</name>
</gene>
<accession>A0A6J7X4V5</accession>
<sequence length="61" mass="7093">MENLELENKEEKVVKATKKAKDFVSNETIQLIQDILDDGSVDLKWREALKAQVKKYKKDAE</sequence>
<name>A0A6J7X4V5_9CAUD</name>
<protein>
    <submittedName>
        <fullName evidence="1">Uncharacterized protein</fullName>
    </submittedName>
</protein>
<reference evidence="1" key="1">
    <citation type="submission" date="2020-05" db="EMBL/GenBank/DDBJ databases">
        <authorList>
            <person name="Chiriac C."/>
            <person name="Salcher M."/>
            <person name="Ghai R."/>
            <person name="Kavagutti S V."/>
        </authorList>
    </citation>
    <scope>NUCLEOTIDE SEQUENCE</scope>
</reference>